<sequence length="385" mass="43692">MEAATDPPRSRHRRFCKRRKEIQDLTTTATISELPSHITSDILSRLPLKSIFICKKVCSSFRNLTLDPYFPQLQLPRSPLCLILYHRSLRGIRVYFRFLPLHDSLVDLCRRGATMKFETQIESSGTRRLTVVNSCNGLICLSDNSNVYVCNPITRQHFRLPESQNKPSRCYCSRYALGYSRSADLFKVVKFTANWVKRHCERHYSIYTLGVDDEWRNLGDAGLPFPRARPFVFFNGAPHWIDGENSMLMLCYFDMEKEQCGNLPLPSQCSDYCLNLGAVDNCLYVGDESASSGLVKIWVMKDCGNIGSWTLKWIIRRPLPSGVYWNLNPIKTLEDGKVLMMAGESNLASYNPVSGVLKKIRCPGVKDWSGVVVGLPSFLPLPGAV</sequence>
<reference evidence="1 2" key="1">
    <citation type="journal article" date="2021" name="Hortic Res">
        <title>High-quality reference genome and annotation aids understanding of berry development for evergreen blueberry (Vaccinium darrowii).</title>
        <authorList>
            <person name="Yu J."/>
            <person name="Hulse-Kemp A.M."/>
            <person name="Babiker E."/>
            <person name="Staton M."/>
        </authorList>
    </citation>
    <scope>NUCLEOTIDE SEQUENCE [LARGE SCALE GENOMIC DNA]</scope>
    <source>
        <strain evidence="2">cv. NJ 8807/NJ 8810</strain>
        <tissue evidence="1">Young leaf</tissue>
    </source>
</reference>
<evidence type="ECO:0000313" key="2">
    <source>
        <dbReference type="Proteomes" id="UP000828048"/>
    </source>
</evidence>
<comment type="caution">
    <text evidence="1">The sequence shown here is derived from an EMBL/GenBank/DDBJ whole genome shotgun (WGS) entry which is preliminary data.</text>
</comment>
<evidence type="ECO:0000313" key="1">
    <source>
        <dbReference type="EMBL" id="KAH7845033.1"/>
    </source>
</evidence>
<name>A0ACB7XW90_9ERIC</name>
<protein>
    <submittedName>
        <fullName evidence="1">Uncharacterized protein</fullName>
    </submittedName>
</protein>
<proteinExistence type="predicted"/>
<gene>
    <name evidence="1" type="ORF">Vadar_034450</name>
</gene>
<dbReference type="EMBL" id="CM037151">
    <property type="protein sequence ID" value="KAH7845033.1"/>
    <property type="molecule type" value="Genomic_DNA"/>
</dbReference>
<accession>A0ACB7XW90</accession>
<organism evidence="1 2">
    <name type="scientific">Vaccinium darrowii</name>
    <dbReference type="NCBI Taxonomy" id="229202"/>
    <lineage>
        <taxon>Eukaryota</taxon>
        <taxon>Viridiplantae</taxon>
        <taxon>Streptophyta</taxon>
        <taxon>Embryophyta</taxon>
        <taxon>Tracheophyta</taxon>
        <taxon>Spermatophyta</taxon>
        <taxon>Magnoliopsida</taxon>
        <taxon>eudicotyledons</taxon>
        <taxon>Gunneridae</taxon>
        <taxon>Pentapetalae</taxon>
        <taxon>asterids</taxon>
        <taxon>Ericales</taxon>
        <taxon>Ericaceae</taxon>
        <taxon>Vaccinioideae</taxon>
        <taxon>Vaccinieae</taxon>
        <taxon>Vaccinium</taxon>
    </lineage>
</organism>
<dbReference type="Proteomes" id="UP000828048">
    <property type="component" value="Chromosome 1"/>
</dbReference>
<keyword evidence="2" id="KW-1185">Reference proteome</keyword>